<proteinExistence type="inferred from homology"/>
<evidence type="ECO:0000256" key="8">
    <source>
        <dbReference type="ARBA" id="ARBA00022723"/>
    </source>
</evidence>
<keyword evidence="9" id="KW-0862">Zinc</keyword>
<dbReference type="GO" id="GO:0005576">
    <property type="term" value="C:extracellular region"/>
    <property type="evidence" value="ECO:0007669"/>
    <property type="project" value="UniProtKB-SubCell"/>
</dbReference>
<dbReference type="PANTHER" id="PTHR12283:SF6">
    <property type="entry name" value="GLUTAMINYL-PEPTIDE CYCLOTRANSFERASE-RELATED"/>
    <property type="match status" value="1"/>
</dbReference>
<name>A0ABD6ESF8_9BILA</name>
<keyword evidence="10" id="KW-1015">Disulfide bond</keyword>
<reference evidence="13 14" key="1">
    <citation type="submission" date="2024-08" db="EMBL/GenBank/DDBJ databases">
        <title>Gnathostoma spinigerum genome.</title>
        <authorList>
            <person name="Gonzalez-Bertolin B."/>
            <person name="Monzon S."/>
            <person name="Zaballos A."/>
            <person name="Jimenez P."/>
            <person name="Dekumyoy P."/>
            <person name="Varona S."/>
            <person name="Cuesta I."/>
            <person name="Sumanam S."/>
            <person name="Adisakwattana P."/>
            <person name="Gasser R.B."/>
            <person name="Hernandez-Gonzalez A."/>
            <person name="Young N.D."/>
            <person name="Perteguer M.J."/>
        </authorList>
    </citation>
    <scope>NUCLEOTIDE SEQUENCE [LARGE SCALE GENOMIC DNA]</scope>
    <source>
        <strain evidence="13">AL3</strain>
        <tissue evidence="13">Liver</tissue>
    </source>
</reference>
<dbReference type="PANTHER" id="PTHR12283">
    <property type="entry name" value="GLUTAMINYL-PEPTIDE CYCLOTRANSFERASE"/>
    <property type="match status" value="1"/>
</dbReference>
<evidence type="ECO:0000256" key="1">
    <source>
        <dbReference type="ARBA" id="ARBA00000001"/>
    </source>
</evidence>
<evidence type="ECO:0000313" key="13">
    <source>
        <dbReference type="EMBL" id="MFH4979963.1"/>
    </source>
</evidence>
<dbReference type="GO" id="GO:0016603">
    <property type="term" value="F:glutaminyl-peptide cyclotransferase activity"/>
    <property type="evidence" value="ECO:0007669"/>
    <property type="project" value="UniProtKB-EC"/>
</dbReference>
<keyword evidence="6" id="KW-0964">Secreted</keyword>
<evidence type="ECO:0000256" key="10">
    <source>
        <dbReference type="ARBA" id="ARBA00023157"/>
    </source>
</evidence>
<accession>A0ABD6ESF8</accession>
<comment type="similarity">
    <text evidence="3">Belongs to the glutaminyl-peptide cyclotransferase family.</text>
</comment>
<dbReference type="InterPro" id="IPR007484">
    <property type="entry name" value="Peptidase_M28"/>
</dbReference>
<evidence type="ECO:0000313" key="14">
    <source>
        <dbReference type="Proteomes" id="UP001608902"/>
    </source>
</evidence>
<keyword evidence="7" id="KW-0808">Transferase</keyword>
<dbReference type="AlphaFoldDB" id="A0ABD6ESF8"/>
<keyword evidence="8" id="KW-0479">Metal-binding</keyword>
<sequence>MRTVLIVFSVIVTMSCYFPDFVHRKQRWKDERSLSKSSMDKLCRMTNRQKILELLKPLLVERVVGTPNHETVRNYIVSKLHDKGFVVELDNFDAETPLGTKSFSNIIATYNPEAPRRLVLACHYDSKYFKKQVFIGATDSAVPCAILLDLAETLAPYLPRQNNHDVSLQLIFFDGEEAFVRWSRTDSIYGARHLAHKWQNNSYSHPKTVLFDVQTQLDRIDVLVLLDLLGERNPRINNMYGYGTSNLFKNFEDIENDLRSLNCTNKLPKIFFSEQSLEAAEDDHIPFLLRNVPVLHLISVPFPTVWHKISDNAAALHYPTIENLASIIRVFVAEYLAIKP</sequence>
<dbReference type="Proteomes" id="UP001608902">
    <property type="component" value="Unassembled WGS sequence"/>
</dbReference>
<gene>
    <name evidence="13" type="ORF">AB6A40_006672</name>
</gene>
<dbReference type="FunFam" id="3.40.630.10:FF:000029">
    <property type="entry name" value="Glutaminyl-peptide cyclotransferase"/>
    <property type="match status" value="1"/>
</dbReference>
<dbReference type="SUPFAM" id="SSF53187">
    <property type="entry name" value="Zn-dependent exopeptidases"/>
    <property type="match status" value="1"/>
</dbReference>
<evidence type="ECO:0000259" key="12">
    <source>
        <dbReference type="Pfam" id="PF04389"/>
    </source>
</evidence>
<dbReference type="Pfam" id="PF04389">
    <property type="entry name" value="Peptidase_M28"/>
    <property type="match status" value="1"/>
</dbReference>
<keyword evidence="14" id="KW-1185">Reference proteome</keyword>
<dbReference type="GO" id="GO:0046872">
    <property type="term" value="F:metal ion binding"/>
    <property type="evidence" value="ECO:0007669"/>
    <property type="project" value="UniProtKB-KW"/>
</dbReference>
<dbReference type="EC" id="2.3.2.5" evidence="4"/>
<dbReference type="InterPro" id="IPR037457">
    <property type="entry name" value="M28_QC"/>
</dbReference>
<feature type="domain" description="Peptidase M28" evidence="12">
    <location>
        <begin position="105"/>
        <end position="331"/>
    </location>
</feature>
<protein>
    <recommendedName>
        <fullName evidence="5">Glutaminyl-peptide cyclotransferase</fullName>
        <ecNumber evidence="4">2.3.2.5</ecNumber>
    </recommendedName>
</protein>
<evidence type="ECO:0000256" key="3">
    <source>
        <dbReference type="ARBA" id="ARBA00006014"/>
    </source>
</evidence>
<evidence type="ECO:0000256" key="6">
    <source>
        <dbReference type="ARBA" id="ARBA00022525"/>
    </source>
</evidence>
<dbReference type="InterPro" id="IPR040234">
    <property type="entry name" value="QC/QCL"/>
</dbReference>
<evidence type="ECO:0000256" key="9">
    <source>
        <dbReference type="ARBA" id="ARBA00022833"/>
    </source>
</evidence>
<dbReference type="CDD" id="cd03880">
    <property type="entry name" value="M28_QC_like"/>
    <property type="match status" value="1"/>
</dbReference>
<evidence type="ECO:0000256" key="4">
    <source>
        <dbReference type="ARBA" id="ARBA00012012"/>
    </source>
</evidence>
<dbReference type="Gene3D" id="3.40.630.10">
    <property type="entry name" value="Zn peptidases"/>
    <property type="match status" value="1"/>
</dbReference>
<comment type="caution">
    <text evidence="13">The sequence shown here is derived from an EMBL/GenBank/DDBJ whole genome shotgun (WGS) entry which is preliminary data.</text>
</comment>
<organism evidence="13 14">
    <name type="scientific">Gnathostoma spinigerum</name>
    <dbReference type="NCBI Taxonomy" id="75299"/>
    <lineage>
        <taxon>Eukaryota</taxon>
        <taxon>Metazoa</taxon>
        <taxon>Ecdysozoa</taxon>
        <taxon>Nematoda</taxon>
        <taxon>Chromadorea</taxon>
        <taxon>Rhabditida</taxon>
        <taxon>Spirurina</taxon>
        <taxon>Gnathostomatomorpha</taxon>
        <taxon>Gnathostomatoidea</taxon>
        <taxon>Gnathostomatidae</taxon>
        <taxon>Gnathostoma</taxon>
    </lineage>
</organism>
<comment type="catalytic activity">
    <reaction evidence="1">
        <text>N-terminal L-glutaminyl-[peptide] = N-terminal 5-oxo-L-prolyl-[peptide] + NH4(+)</text>
        <dbReference type="Rhea" id="RHEA:23652"/>
        <dbReference type="Rhea" id="RHEA-COMP:11736"/>
        <dbReference type="Rhea" id="RHEA-COMP:11846"/>
        <dbReference type="ChEBI" id="CHEBI:28938"/>
        <dbReference type="ChEBI" id="CHEBI:64722"/>
        <dbReference type="ChEBI" id="CHEBI:87215"/>
        <dbReference type="EC" id="2.3.2.5"/>
    </reaction>
</comment>
<evidence type="ECO:0000256" key="2">
    <source>
        <dbReference type="ARBA" id="ARBA00004613"/>
    </source>
</evidence>
<dbReference type="EMBL" id="JBGFUD010004874">
    <property type="protein sequence ID" value="MFH4979963.1"/>
    <property type="molecule type" value="Genomic_DNA"/>
</dbReference>
<dbReference type="PROSITE" id="PS51257">
    <property type="entry name" value="PROKAR_LIPOPROTEIN"/>
    <property type="match status" value="1"/>
</dbReference>
<evidence type="ECO:0000256" key="7">
    <source>
        <dbReference type="ARBA" id="ARBA00022679"/>
    </source>
</evidence>
<evidence type="ECO:0000256" key="11">
    <source>
        <dbReference type="ARBA" id="ARBA00023315"/>
    </source>
</evidence>
<evidence type="ECO:0000256" key="5">
    <source>
        <dbReference type="ARBA" id="ARBA00016861"/>
    </source>
</evidence>
<comment type="subcellular location">
    <subcellularLocation>
        <location evidence="2">Secreted</location>
    </subcellularLocation>
</comment>
<keyword evidence="11" id="KW-0012">Acyltransferase</keyword>